<comment type="caution">
    <text evidence="6">The sequence shown here is derived from an EMBL/GenBank/DDBJ whole genome shotgun (WGS) entry which is preliminary data.</text>
</comment>
<dbReference type="Pfam" id="PF10250">
    <property type="entry name" value="O-FucT"/>
    <property type="match status" value="1"/>
</dbReference>
<feature type="signal peptide" evidence="5">
    <location>
        <begin position="1"/>
        <end position="25"/>
    </location>
</feature>
<dbReference type="GO" id="GO:0016740">
    <property type="term" value="F:transferase activity"/>
    <property type="evidence" value="ECO:0007669"/>
    <property type="project" value="UniProtKB-KW"/>
</dbReference>
<keyword evidence="7" id="KW-1185">Reference proteome</keyword>
<evidence type="ECO:0000313" key="6">
    <source>
        <dbReference type="EMBL" id="KAL1511878.1"/>
    </source>
</evidence>
<evidence type="ECO:0000256" key="4">
    <source>
        <dbReference type="SAM" id="MobiDB-lite"/>
    </source>
</evidence>
<keyword evidence="5" id="KW-0732">Signal</keyword>
<keyword evidence="1" id="KW-0808">Transferase</keyword>
<dbReference type="PANTHER" id="PTHR36050:SF1">
    <property type="entry name" value="O-FUCOSYLTRANSFERASE 30"/>
    <property type="match status" value="1"/>
</dbReference>
<dbReference type="PANTHER" id="PTHR36050">
    <property type="entry name" value="O-FUCOSYLTRANSFERASE 30"/>
    <property type="match status" value="1"/>
</dbReference>
<keyword evidence="2" id="KW-0294">Fucose metabolism</keyword>
<evidence type="ECO:0000256" key="5">
    <source>
        <dbReference type="SAM" id="SignalP"/>
    </source>
</evidence>
<dbReference type="AlphaFoldDB" id="A0AB34J2Z5"/>
<dbReference type="Proteomes" id="UP001515480">
    <property type="component" value="Unassembled WGS sequence"/>
</dbReference>
<keyword evidence="3" id="KW-0119">Carbohydrate metabolism</keyword>
<organism evidence="6 7">
    <name type="scientific">Prymnesium parvum</name>
    <name type="common">Toxic golden alga</name>
    <dbReference type="NCBI Taxonomy" id="97485"/>
    <lineage>
        <taxon>Eukaryota</taxon>
        <taxon>Haptista</taxon>
        <taxon>Haptophyta</taxon>
        <taxon>Prymnesiophyceae</taxon>
        <taxon>Prymnesiales</taxon>
        <taxon>Prymnesiaceae</taxon>
        <taxon>Prymnesium</taxon>
    </lineage>
</organism>
<gene>
    <name evidence="6" type="ORF">AB1Y20_005160</name>
</gene>
<feature type="chain" id="PRO_5044217553" description="Peptide-O-fucosyltransferase 1" evidence="5">
    <location>
        <begin position="26"/>
        <end position="514"/>
    </location>
</feature>
<dbReference type="EMBL" id="JBGBPQ010000013">
    <property type="protein sequence ID" value="KAL1511878.1"/>
    <property type="molecule type" value="Genomic_DNA"/>
</dbReference>
<protein>
    <recommendedName>
        <fullName evidence="8">Peptide-O-fucosyltransferase 1</fullName>
    </recommendedName>
</protein>
<accession>A0AB34J2Z5</accession>
<proteinExistence type="predicted"/>
<sequence length="514" mass="56481">MARALWRCGATRARCLLLSVACACALQLCCVMRLASSSADLLPRRSLPPAQQQPAASPPSHRRRLPSPEMPRCVLLERAPPPAPPPAERFLAYAPQFGLSNQLVALRAAVVWSLLLNRTLVLPHLLAHAACARGAAAGCDSGARARVPFGAAFDVRRARAEVRPLRLVEMDDFAALPHEALPHEALPHAELELPTRAKYSVPSGAYFRSLGSRWAEMSSRAPVAVAMESFTKDAVQQSFGGCPHRVLAFRSLFAAYDGKRASDFPSPGLAWLDQTALPALLTPRPQLQRLVDQITHELARGKRGGAHGCAHIRRGDFAQECLRYEQELAGGAPRAWVVWHARRRLSCYQDDAELAANLRQFSLEVASSSRTSVGEVPLYASIEDSSFLESAALRPFNFSSLKSFSKLVDGSSISMPPGVRDVLLDQLVCSRAKWLLLNAYSTFSQLVMSRIGMSVPSRVGWTRELTKQSQQKLGVHDAIDDIEKRTALRAQTFTARQWSTRLRRATLLAQCARE</sequence>
<evidence type="ECO:0000256" key="1">
    <source>
        <dbReference type="ARBA" id="ARBA00022679"/>
    </source>
</evidence>
<name>A0AB34J2Z5_PRYPA</name>
<evidence type="ECO:0008006" key="8">
    <source>
        <dbReference type="Google" id="ProtNLM"/>
    </source>
</evidence>
<reference evidence="6 7" key="1">
    <citation type="journal article" date="2024" name="Science">
        <title>Giant polyketide synthase enzymes in the biosynthesis of giant marine polyether toxins.</title>
        <authorList>
            <person name="Fallon T.R."/>
            <person name="Shende V.V."/>
            <person name="Wierzbicki I.H."/>
            <person name="Pendleton A.L."/>
            <person name="Watervoot N.F."/>
            <person name="Auber R.P."/>
            <person name="Gonzalez D.J."/>
            <person name="Wisecaver J.H."/>
            <person name="Moore B.S."/>
        </authorList>
    </citation>
    <scope>NUCLEOTIDE SEQUENCE [LARGE SCALE GENOMIC DNA]</scope>
    <source>
        <strain evidence="6 7">12B1</strain>
    </source>
</reference>
<dbReference type="GO" id="GO:0006004">
    <property type="term" value="P:fucose metabolic process"/>
    <property type="evidence" value="ECO:0007669"/>
    <property type="project" value="UniProtKB-KW"/>
</dbReference>
<evidence type="ECO:0000313" key="7">
    <source>
        <dbReference type="Proteomes" id="UP001515480"/>
    </source>
</evidence>
<feature type="region of interest" description="Disordered" evidence="4">
    <location>
        <begin position="45"/>
        <end position="67"/>
    </location>
</feature>
<dbReference type="InterPro" id="IPR019378">
    <property type="entry name" value="GDP-Fuc_O-FucTrfase"/>
</dbReference>
<feature type="compositionally biased region" description="Low complexity" evidence="4">
    <location>
        <begin position="45"/>
        <end position="59"/>
    </location>
</feature>
<evidence type="ECO:0000256" key="2">
    <source>
        <dbReference type="ARBA" id="ARBA00023253"/>
    </source>
</evidence>
<evidence type="ECO:0000256" key="3">
    <source>
        <dbReference type="ARBA" id="ARBA00023277"/>
    </source>
</evidence>